<protein>
    <submittedName>
        <fullName evidence="3">Transposase</fullName>
    </submittedName>
</protein>
<accession>A0A0W1AMS9</accession>
<dbReference type="Pfam" id="PF02371">
    <property type="entry name" value="Transposase_20"/>
    <property type="match status" value="1"/>
</dbReference>
<dbReference type="GO" id="GO:0006313">
    <property type="term" value="P:DNA transposition"/>
    <property type="evidence" value="ECO:0007669"/>
    <property type="project" value="InterPro"/>
</dbReference>
<dbReference type="NCBIfam" id="NF033542">
    <property type="entry name" value="transpos_IS110"/>
    <property type="match status" value="1"/>
</dbReference>
<dbReference type="PANTHER" id="PTHR33055:SF3">
    <property type="entry name" value="PUTATIVE TRANSPOSASE FOR IS117-RELATED"/>
    <property type="match status" value="1"/>
</dbReference>
<dbReference type="EMBL" id="LNZB01000009">
    <property type="protein sequence ID" value="KTD82639.1"/>
    <property type="molecule type" value="Genomic_DNA"/>
</dbReference>
<dbReference type="InterPro" id="IPR002525">
    <property type="entry name" value="Transp_IS110-like_N"/>
</dbReference>
<dbReference type="InterPro" id="IPR003346">
    <property type="entry name" value="Transposase_20"/>
</dbReference>
<dbReference type="RefSeq" id="WP_058479405.1">
    <property type="nucleotide sequence ID" value="NZ_CAAAIQ010000018.1"/>
</dbReference>
<dbReference type="Pfam" id="PF01548">
    <property type="entry name" value="DEDD_Tnp_IS110"/>
    <property type="match status" value="1"/>
</dbReference>
<dbReference type="InterPro" id="IPR047650">
    <property type="entry name" value="Transpos_IS110"/>
</dbReference>
<dbReference type="OrthoDB" id="5289737at2"/>
<dbReference type="STRING" id="66969.Lwal_0568"/>
<comment type="caution">
    <text evidence="3">The sequence shown here is derived from an EMBL/GenBank/DDBJ whole genome shotgun (WGS) entry which is preliminary data.</text>
</comment>
<evidence type="ECO:0000313" key="4">
    <source>
        <dbReference type="Proteomes" id="UP000054729"/>
    </source>
</evidence>
<dbReference type="Proteomes" id="UP000054729">
    <property type="component" value="Unassembled WGS sequence"/>
</dbReference>
<proteinExistence type="predicted"/>
<sequence>MKNITLLGIDLAKDVFQLHGVNEYGKKILSKKVSRSALPTLIANMPHCKIVMEACGSSNYWSRKFMSYGHTVSQISPQHVKPFVQGNKNDKNDARAIVIAAQQDGMPTVPTKTIKQQEMQMNHRYRESLIQDRTALANRIRGYLREMGIFLAEGLSQVRKEVPLLLEDATNELTMDMREIISSCHKKVLDLDHEIERYTQKIEQFCKKNDMCGRLMQLPGVGPMTASIIYATVGDPHHFKNGRHFAAYLGLVPKEHSSGGKQCLMSISKRGDRYIRGLLIHGGRSVVKGADKKSDYVSSWVTRIKKERGYNKAAVAVANKNARHMWAIMAYDDKYINHHNDIKAA</sequence>
<dbReference type="GO" id="GO:0004803">
    <property type="term" value="F:transposase activity"/>
    <property type="evidence" value="ECO:0007669"/>
    <property type="project" value="InterPro"/>
</dbReference>
<feature type="domain" description="Transposase IS116/IS110/IS902 C-terminal" evidence="2">
    <location>
        <begin position="214"/>
        <end position="287"/>
    </location>
</feature>
<reference evidence="3 4" key="1">
    <citation type="submission" date="2015-11" db="EMBL/GenBank/DDBJ databases">
        <title>Genomic analysis of 38 Legionella species identifies large and diverse effector repertoires.</title>
        <authorList>
            <person name="Burstein D."/>
            <person name="Amaro F."/>
            <person name="Zusman T."/>
            <person name="Lifshitz Z."/>
            <person name="Cohen O."/>
            <person name="Gilbert J.A."/>
            <person name="Pupko T."/>
            <person name="Shuman H.A."/>
            <person name="Segal G."/>
        </authorList>
    </citation>
    <scope>NUCLEOTIDE SEQUENCE [LARGE SCALE GENOMIC DNA]</scope>
    <source>
        <strain evidence="3 4">ATCC 51914</strain>
    </source>
</reference>
<feature type="domain" description="Transposase IS110-like N-terminal" evidence="1">
    <location>
        <begin position="7"/>
        <end position="147"/>
    </location>
</feature>
<dbReference type="PATRIC" id="fig|66969.6.peg.609"/>
<dbReference type="GO" id="GO:0003677">
    <property type="term" value="F:DNA binding"/>
    <property type="evidence" value="ECO:0007669"/>
    <property type="project" value="InterPro"/>
</dbReference>
<dbReference type="PANTHER" id="PTHR33055">
    <property type="entry name" value="TRANSPOSASE FOR INSERTION SEQUENCE ELEMENT IS1111A"/>
    <property type="match status" value="1"/>
</dbReference>
<organism evidence="3 4">
    <name type="scientific">Legionella waltersii</name>
    <dbReference type="NCBI Taxonomy" id="66969"/>
    <lineage>
        <taxon>Bacteria</taxon>
        <taxon>Pseudomonadati</taxon>
        <taxon>Pseudomonadota</taxon>
        <taxon>Gammaproteobacteria</taxon>
        <taxon>Legionellales</taxon>
        <taxon>Legionellaceae</taxon>
        <taxon>Legionella</taxon>
    </lineage>
</organism>
<keyword evidence="4" id="KW-1185">Reference proteome</keyword>
<evidence type="ECO:0000259" key="2">
    <source>
        <dbReference type="Pfam" id="PF02371"/>
    </source>
</evidence>
<dbReference type="AlphaFoldDB" id="A0A0W1AMS9"/>
<evidence type="ECO:0000259" key="1">
    <source>
        <dbReference type="Pfam" id="PF01548"/>
    </source>
</evidence>
<evidence type="ECO:0000313" key="3">
    <source>
        <dbReference type="EMBL" id="KTD82639.1"/>
    </source>
</evidence>
<name>A0A0W1AMS9_9GAMM</name>
<gene>
    <name evidence="3" type="ORF">Lwal_0568</name>
</gene>